<organism evidence="7 8">
    <name type="scientific">Obba rivulosa</name>
    <dbReference type="NCBI Taxonomy" id="1052685"/>
    <lineage>
        <taxon>Eukaryota</taxon>
        <taxon>Fungi</taxon>
        <taxon>Dikarya</taxon>
        <taxon>Basidiomycota</taxon>
        <taxon>Agaricomycotina</taxon>
        <taxon>Agaricomycetes</taxon>
        <taxon>Polyporales</taxon>
        <taxon>Gelatoporiaceae</taxon>
        <taxon>Obba</taxon>
    </lineage>
</organism>
<feature type="transmembrane region" description="Helical" evidence="6">
    <location>
        <begin position="158"/>
        <end position="176"/>
    </location>
</feature>
<protein>
    <submittedName>
        <fullName evidence="7">Uncharacterized protein</fullName>
    </submittedName>
</protein>
<proteinExistence type="inferred from homology"/>
<accession>A0A8E2DUI8</accession>
<dbReference type="Pfam" id="PF04117">
    <property type="entry name" value="Mpv17_PMP22"/>
    <property type="match status" value="1"/>
</dbReference>
<keyword evidence="4 6" id="KW-1133">Transmembrane helix</keyword>
<evidence type="ECO:0000256" key="5">
    <source>
        <dbReference type="ARBA" id="ARBA00023136"/>
    </source>
</evidence>
<reference evidence="7 8" key="1">
    <citation type="submission" date="2016-07" db="EMBL/GenBank/DDBJ databases">
        <title>Draft genome of the white-rot fungus Obba rivulosa 3A-2.</title>
        <authorList>
            <consortium name="DOE Joint Genome Institute"/>
            <person name="Miettinen O."/>
            <person name="Riley R."/>
            <person name="Acob R."/>
            <person name="Barry K."/>
            <person name="Cullen D."/>
            <person name="De Vries R."/>
            <person name="Hainaut M."/>
            <person name="Hatakka A."/>
            <person name="Henrissat B."/>
            <person name="Hilden K."/>
            <person name="Kuo R."/>
            <person name="Labutti K."/>
            <person name="Lipzen A."/>
            <person name="Makela M.R."/>
            <person name="Sandor L."/>
            <person name="Spatafora J.W."/>
            <person name="Grigoriev I.V."/>
            <person name="Hibbett D.S."/>
        </authorList>
    </citation>
    <scope>NUCLEOTIDE SEQUENCE [LARGE SCALE GENOMIC DNA]</scope>
    <source>
        <strain evidence="7 8">3A-2</strain>
    </source>
</reference>
<dbReference type="PANTHER" id="PTHR11266:SF93">
    <property type="entry name" value="INTEGRAL MEMBRANE PROTEIN 25D9-6"/>
    <property type="match status" value="1"/>
</dbReference>
<evidence type="ECO:0000256" key="6">
    <source>
        <dbReference type="RuleBase" id="RU363053"/>
    </source>
</evidence>
<dbReference type="EMBL" id="KV722334">
    <property type="protein sequence ID" value="OCH95834.1"/>
    <property type="molecule type" value="Genomic_DNA"/>
</dbReference>
<evidence type="ECO:0000256" key="3">
    <source>
        <dbReference type="ARBA" id="ARBA00022692"/>
    </source>
</evidence>
<dbReference type="OrthoDB" id="860at2759"/>
<evidence type="ECO:0000313" key="7">
    <source>
        <dbReference type="EMBL" id="OCH95834.1"/>
    </source>
</evidence>
<dbReference type="PANTHER" id="PTHR11266">
    <property type="entry name" value="PEROXISOMAL MEMBRANE PROTEIN 2, PXMP2 MPV17"/>
    <property type="match status" value="1"/>
</dbReference>
<evidence type="ECO:0000256" key="4">
    <source>
        <dbReference type="ARBA" id="ARBA00022989"/>
    </source>
</evidence>
<dbReference type="AlphaFoldDB" id="A0A8E2DUI8"/>
<feature type="transmembrane region" description="Helical" evidence="6">
    <location>
        <begin position="80"/>
        <end position="104"/>
    </location>
</feature>
<name>A0A8E2DUI8_9APHY</name>
<feature type="transmembrane region" description="Helical" evidence="6">
    <location>
        <begin position="116"/>
        <end position="138"/>
    </location>
</feature>
<dbReference type="GO" id="GO:0005778">
    <property type="term" value="C:peroxisomal membrane"/>
    <property type="evidence" value="ECO:0007669"/>
    <property type="project" value="TreeGrafter"/>
</dbReference>
<sequence>MSALAAAPPQKMNPLLAAYLRNLVAHPLRTKAITTSVLQFLQEVLASHLAHVPARRVPKDAPLYAHALARARVDAKAVKMAIYGALVSAPLSHVLVGAVQRVFAGRAGPAAKLAQILASLFVVAPAQITAYLACMAVINGAKSVNDVVRTVKGGFLRVLRVTIMTQPVVIVFAQRFLAPELWVPFFNLVQFAVGTYTNIKLKKLRSQSEEKAKKEKDTKPE</sequence>
<evidence type="ECO:0000256" key="1">
    <source>
        <dbReference type="ARBA" id="ARBA00004141"/>
    </source>
</evidence>
<keyword evidence="3 6" id="KW-0812">Transmembrane</keyword>
<gene>
    <name evidence="7" type="ORF">OBBRIDRAFT_788041</name>
</gene>
<keyword evidence="5 6" id="KW-0472">Membrane</keyword>
<keyword evidence="8" id="KW-1185">Reference proteome</keyword>
<evidence type="ECO:0000313" key="8">
    <source>
        <dbReference type="Proteomes" id="UP000250043"/>
    </source>
</evidence>
<dbReference type="InterPro" id="IPR007248">
    <property type="entry name" value="Mpv17_PMP22"/>
</dbReference>
<comment type="subcellular location">
    <subcellularLocation>
        <location evidence="1">Membrane</location>
        <topology evidence="1">Multi-pass membrane protein</topology>
    </subcellularLocation>
</comment>
<evidence type="ECO:0000256" key="2">
    <source>
        <dbReference type="ARBA" id="ARBA00006824"/>
    </source>
</evidence>
<dbReference type="Proteomes" id="UP000250043">
    <property type="component" value="Unassembled WGS sequence"/>
</dbReference>
<comment type="similarity">
    <text evidence="2 6">Belongs to the peroxisomal membrane protein PXMP2/4 family.</text>
</comment>